<gene>
    <name evidence="1" type="ORF">EHS24_007815</name>
</gene>
<comment type="caution">
    <text evidence="1">The sequence shown here is derived from an EMBL/GenBank/DDBJ whole genome shotgun (WGS) entry which is preliminary data.</text>
</comment>
<name>A0A427XS38_9TREE</name>
<dbReference type="Proteomes" id="UP000279236">
    <property type="component" value="Unassembled WGS sequence"/>
</dbReference>
<evidence type="ECO:0000313" key="1">
    <source>
        <dbReference type="EMBL" id="RSH81637.1"/>
    </source>
</evidence>
<keyword evidence="2" id="KW-1185">Reference proteome</keyword>
<accession>A0A427XS38</accession>
<sequence length="78" mass="8260">MSTTLILPPSLAGVLTTPPTASRICAPFPKPLHLRAPQLVMDIERPQSAPPATSGGGIVHPITPQDREFIAQVLRDGL</sequence>
<organism evidence="1 2">
    <name type="scientific">Apiotrichum porosum</name>
    <dbReference type="NCBI Taxonomy" id="105984"/>
    <lineage>
        <taxon>Eukaryota</taxon>
        <taxon>Fungi</taxon>
        <taxon>Dikarya</taxon>
        <taxon>Basidiomycota</taxon>
        <taxon>Agaricomycotina</taxon>
        <taxon>Tremellomycetes</taxon>
        <taxon>Trichosporonales</taxon>
        <taxon>Trichosporonaceae</taxon>
        <taxon>Apiotrichum</taxon>
    </lineage>
</organism>
<reference evidence="1 2" key="1">
    <citation type="submission" date="2018-11" db="EMBL/GenBank/DDBJ databases">
        <title>Genome sequence of Apiotrichum porosum DSM 27194.</title>
        <authorList>
            <person name="Aliyu H."/>
            <person name="Gorte O."/>
            <person name="Ochsenreither K."/>
        </authorList>
    </citation>
    <scope>NUCLEOTIDE SEQUENCE [LARGE SCALE GENOMIC DNA]</scope>
    <source>
        <strain evidence="1 2">DSM 27194</strain>
    </source>
</reference>
<dbReference type="AlphaFoldDB" id="A0A427XS38"/>
<dbReference type="EMBL" id="RSCE01000006">
    <property type="protein sequence ID" value="RSH81637.1"/>
    <property type="molecule type" value="Genomic_DNA"/>
</dbReference>
<dbReference type="RefSeq" id="XP_028476092.1">
    <property type="nucleotide sequence ID" value="XM_028623159.1"/>
</dbReference>
<evidence type="ECO:0000313" key="2">
    <source>
        <dbReference type="Proteomes" id="UP000279236"/>
    </source>
</evidence>
<dbReference type="GeneID" id="39592358"/>
<protein>
    <submittedName>
        <fullName evidence="1">Uncharacterized protein</fullName>
    </submittedName>
</protein>
<proteinExistence type="predicted"/>